<dbReference type="SUPFAM" id="SSF57667">
    <property type="entry name" value="beta-beta-alpha zinc fingers"/>
    <property type="match status" value="3"/>
</dbReference>
<dbReference type="PROSITE" id="PS50157">
    <property type="entry name" value="ZINC_FINGER_C2H2_2"/>
    <property type="match status" value="7"/>
</dbReference>
<evidence type="ECO:0000256" key="9">
    <source>
        <dbReference type="SAM" id="MobiDB-lite"/>
    </source>
</evidence>
<dbReference type="PANTHER" id="PTHR46179">
    <property type="entry name" value="ZINC FINGER PROTEIN"/>
    <property type="match status" value="1"/>
</dbReference>
<evidence type="ECO:0000256" key="8">
    <source>
        <dbReference type="PROSITE-ProRule" id="PRU00042"/>
    </source>
</evidence>
<feature type="compositionally biased region" description="Acidic residues" evidence="9">
    <location>
        <begin position="23"/>
        <end position="32"/>
    </location>
</feature>
<evidence type="ECO:0000313" key="12">
    <source>
        <dbReference type="Proteomes" id="UP000800035"/>
    </source>
</evidence>
<protein>
    <recommendedName>
        <fullName evidence="10">C2H2-type domain-containing protein</fullName>
    </recommendedName>
</protein>
<feature type="domain" description="C2H2-type" evidence="10">
    <location>
        <begin position="74"/>
        <end position="103"/>
    </location>
</feature>
<dbReference type="PROSITE" id="PS00028">
    <property type="entry name" value="ZINC_FINGER_C2H2_1"/>
    <property type="match status" value="6"/>
</dbReference>
<reference evidence="11" key="1">
    <citation type="journal article" date="2020" name="Stud. Mycol.">
        <title>101 Dothideomycetes genomes: a test case for predicting lifestyles and emergence of pathogens.</title>
        <authorList>
            <person name="Haridas S."/>
            <person name="Albert R."/>
            <person name="Binder M."/>
            <person name="Bloem J."/>
            <person name="Labutti K."/>
            <person name="Salamov A."/>
            <person name="Andreopoulos B."/>
            <person name="Baker S."/>
            <person name="Barry K."/>
            <person name="Bills G."/>
            <person name="Bluhm B."/>
            <person name="Cannon C."/>
            <person name="Castanera R."/>
            <person name="Culley D."/>
            <person name="Daum C."/>
            <person name="Ezra D."/>
            <person name="Gonzalez J."/>
            <person name="Henrissat B."/>
            <person name="Kuo A."/>
            <person name="Liang C."/>
            <person name="Lipzen A."/>
            <person name="Lutzoni F."/>
            <person name="Magnuson J."/>
            <person name="Mondo S."/>
            <person name="Nolan M."/>
            <person name="Ohm R."/>
            <person name="Pangilinan J."/>
            <person name="Park H.-J."/>
            <person name="Ramirez L."/>
            <person name="Alfaro M."/>
            <person name="Sun H."/>
            <person name="Tritt A."/>
            <person name="Yoshinaga Y."/>
            <person name="Zwiers L.-H."/>
            <person name="Turgeon B."/>
            <person name="Goodwin S."/>
            <person name="Spatafora J."/>
            <person name="Crous P."/>
            <person name="Grigoriev I."/>
        </authorList>
    </citation>
    <scope>NUCLEOTIDE SEQUENCE</scope>
    <source>
        <strain evidence="11">CBS 675.92</strain>
    </source>
</reference>
<feature type="domain" description="C2H2-type" evidence="10">
    <location>
        <begin position="104"/>
        <end position="134"/>
    </location>
</feature>
<accession>A0A6A5U269</accession>
<keyword evidence="2" id="KW-0479">Metal-binding</keyword>
<evidence type="ECO:0000256" key="5">
    <source>
        <dbReference type="ARBA" id="ARBA00023015"/>
    </source>
</evidence>
<evidence type="ECO:0000256" key="6">
    <source>
        <dbReference type="ARBA" id="ARBA00023163"/>
    </source>
</evidence>
<feature type="domain" description="C2H2-type" evidence="10">
    <location>
        <begin position="286"/>
        <end position="314"/>
    </location>
</feature>
<evidence type="ECO:0000256" key="7">
    <source>
        <dbReference type="ARBA" id="ARBA00023242"/>
    </source>
</evidence>
<dbReference type="InterPro" id="IPR013087">
    <property type="entry name" value="Znf_C2H2_type"/>
</dbReference>
<feature type="domain" description="C2H2-type" evidence="10">
    <location>
        <begin position="136"/>
        <end position="165"/>
    </location>
</feature>
<proteinExistence type="predicted"/>
<dbReference type="Gene3D" id="3.30.160.60">
    <property type="entry name" value="Classic Zinc Finger"/>
    <property type="match status" value="7"/>
</dbReference>
<dbReference type="InterPro" id="IPR036236">
    <property type="entry name" value="Znf_C2H2_sf"/>
</dbReference>
<keyword evidence="4" id="KW-0862">Zinc</keyword>
<evidence type="ECO:0000256" key="3">
    <source>
        <dbReference type="ARBA" id="ARBA00022771"/>
    </source>
</evidence>
<evidence type="ECO:0000256" key="2">
    <source>
        <dbReference type="ARBA" id="ARBA00022723"/>
    </source>
</evidence>
<evidence type="ECO:0000313" key="11">
    <source>
        <dbReference type="EMBL" id="KAF1958768.1"/>
    </source>
</evidence>
<dbReference type="InterPro" id="IPR051061">
    <property type="entry name" value="Zinc_finger_trans_reg"/>
</dbReference>
<evidence type="ECO:0000259" key="10">
    <source>
        <dbReference type="PROSITE" id="PS50157"/>
    </source>
</evidence>
<evidence type="ECO:0000256" key="1">
    <source>
        <dbReference type="ARBA" id="ARBA00004123"/>
    </source>
</evidence>
<dbReference type="PANTHER" id="PTHR46179:SF13">
    <property type="entry name" value="C2H2-TYPE DOMAIN-CONTAINING PROTEIN"/>
    <property type="match status" value="1"/>
</dbReference>
<dbReference type="EMBL" id="ML976986">
    <property type="protein sequence ID" value="KAF1958768.1"/>
    <property type="molecule type" value="Genomic_DNA"/>
</dbReference>
<dbReference type="Proteomes" id="UP000800035">
    <property type="component" value="Unassembled WGS sequence"/>
</dbReference>
<dbReference type="GO" id="GO:0006357">
    <property type="term" value="P:regulation of transcription by RNA polymerase II"/>
    <property type="evidence" value="ECO:0007669"/>
    <property type="project" value="TreeGrafter"/>
</dbReference>
<name>A0A6A5U269_9PLEO</name>
<dbReference type="AlphaFoldDB" id="A0A6A5U269"/>
<feature type="domain" description="C2H2-type" evidence="10">
    <location>
        <begin position="373"/>
        <end position="395"/>
    </location>
</feature>
<gene>
    <name evidence="11" type="ORF">CC80DRAFT_468472</name>
</gene>
<keyword evidence="3 8" id="KW-0863">Zinc-finger</keyword>
<dbReference type="GO" id="GO:0008270">
    <property type="term" value="F:zinc ion binding"/>
    <property type="evidence" value="ECO:0007669"/>
    <property type="project" value="UniProtKB-KW"/>
</dbReference>
<sequence length="595" mass="67118">MALKRKDANGTDALPRKRNRPEVEEEDADDFFVPEPADITDSDNASDASDDYATTYKDDGTKRALSEARRSWKYVCDFNGCGQRFNRPCRLEAHMRSHNKIRPFVCHHAGCDKTFPRKDHLNRHLKSAHLGAVDMFACDWPGCESTFASNGRLKRHKEVHESKFYCTDYPPCNAVFRKASTLEAHVKMDHLDVKPFPCTLIDPKTGERCTSGYQTAPNLRRHITNVHENAANAKDDLHYCMICIPEGTEYDTIQNEEGEFVTIPNQPLTFATQAELRAHSREVHKPTCAQCGQVFKSQANLESHLKTVHVEAESKSQYPCPREGCDSVFTRRSNLNVHIQSVHDNQYKYFCTSEVMQDSKHIDLKNWDGVSACGDAFKSKSSLEQHIRTHHLGIPMNRKAMRKAAKPRRKKYAKDGVLTHLTGAGYEDGRDVKCLVQGCEYAFFNDGFLRRHLRSAVHNLPEVQIEEMILERNAATGGQFWMGGLDPSANESQSYLDSADPSVPQTPMPYFMGDLQSQLVQAAGEYDLDKTPGGNYGMYPPQIGEADMHMFDDDGAEMDKMMGLGNLPPAIEAAEGLEWDMLVPVQQYNSHEIEG</sequence>
<organism evidence="11 12">
    <name type="scientific">Byssothecium circinans</name>
    <dbReference type="NCBI Taxonomy" id="147558"/>
    <lineage>
        <taxon>Eukaryota</taxon>
        <taxon>Fungi</taxon>
        <taxon>Dikarya</taxon>
        <taxon>Ascomycota</taxon>
        <taxon>Pezizomycotina</taxon>
        <taxon>Dothideomycetes</taxon>
        <taxon>Pleosporomycetidae</taxon>
        <taxon>Pleosporales</taxon>
        <taxon>Massarineae</taxon>
        <taxon>Massarinaceae</taxon>
        <taxon>Byssothecium</taxon>
    </lineage>
</organism>
<feature type="region of interest" description="Disordered" evidence="9">
    <location>
        <begin position="1"/>
        <end position="56"/>
    </location>
</feature>
<keyword evidence="7" id="KW-0539">Nucleus</keyword>
<comment type="subcellular location">
    <subcellularLocation>
        <location evidence="1">Nucleus</location>
    </subcellularLocation>
</comment>
<keyword evidence="5" id="KW-0805">Transcription regulation</keyword>
<evidence type="ECO:0000256" key="4">
    <source>
        <dbReference type="ARBA" id="ARBA00022833"/>
    </source>
</evidence>
<keyword evidence="12" id="KW-1185">Reference proteome</keyword>
<feature type="domain" description="C2H2-type" evidence="10">
    <location>
        <begin position="318"/>
        <end position="348"/>
    </location>
</feature>
<feature type="compositionally biased region" description="Low complexity" evidence="9">
    <location>
        <begin position="33"/>
        <end position="55"/>
    </location>
</feature>
<dbReference type="Pfam" id="PF00096">
    <property type="entry name" value="zf-C2H2"/>
    <property type="match status" value="4"/>
</dbReference>
<dbReference type="OrthoDB" id="4748970at2759"/>
<dbReference type="GO" id="GO:0005634">
    <property type="term" value="C:nucleus"/>
    <property type="evidence" value="ECO:0007669"/>
    <property type="project" value="UniProtKB-SubCell"/>
</dbReference>
<feature type="domain" description="C2H2-type" evidence="10">
    <location>
        <begin position="164"/>
        <end position="195"/>
    </location>
</feature>
<keyword evidence="6" id="KW-0804">Transcription</keyword>
<dbReference type="SMART" id="SM00355">
    <property type="entry name" value="ZnF_C2H2"/>
    <property type="match status" value="9"/>
</dbReference>